<evidence type="ECO:0000313" key="2">
    <source>
        <dbReference type="EMBL" id="QLK00959.1"/>
    </source>
</evidence>
<proteinExistence type="predicted"/>
<sequence length="58" mass="6005">MAWIAPTDPAGPGTGAAPLRAVPVPHRPVAAGRPTAPPPTLDGWVDENALRTTGKDRR</sequence>
<reference evidence="2" key="1">
    <citation type="submission" date="2020-08" db="EMBL/GenBank/DDBJ databases">
        <title>A bifunctional nitrone conjugated secondary metabolite targeting the ribosome.</title>
        <authorList>
            <person name="Limbrick E.M."/>
            <person name="Graf M."/>
            <person name="Derewacz D.K."/>
            <person name="Nguyen F."/>
            <person name="Spraggins J.M."/>
            <person name="Wieland M."/>
            <person name="Ynigez-Gutierrez A.E."/>
            <person name="Reisman B.J."/>
            <person name="Zinshteyn B."/>
            <person name="McCulloch K."/>
            <person name="Iverson T.M."/>
            <person name="Green R."/>
            <person name="Wilson D.N."/>
            <person name="Bachmann B.O."/>
        </authorList>
    </citation>
    <scope>NUCLEOTIDE SEQUENCE</scope>
    <source>
        <strain evidence="2">Africana</strain>
    </source>
</reference>
<accession>A0A7D6CGG5</accession>
<gene>
    <name evidence="2" type="ORF">HZU44_13780</name>
</gene>
<dbReference type="AlphaFoldDB" id="A0A7D6CGG5"/>
<name>A0A7D6CGG5_9ACTN</name>
<dbReference type="EMBL" id="CP058905">
    <property type="protein sequence ID" value="QLK00959.1"/>
    <property type="molecule type" value="Genomic_DNA"/>
</dbReference>
<evidence type="ECO:0000256" key="1">
    <source>
        <dbReference type="SAM" id="MobiDB-lite"/>
    </source>
</evidence>
<protein>
    <submittedName>
        <fullName evidence="2">Uncharacterized protein</fullName>
    </submittedName>
</protein>
<feature type="region of interest" description="Disordered" evidence="1">
    <location>
        <begin position="1"/>
        <end position="58"/>
    </location>
</feature>
<organism evidence="2">
    <name type="scientific">Micromonospora carbonacea</name>
    <dbReference type="NCBI Taxonomy" id="47853"/>
    <lineage>
        <taxon>Bacteria</taxon>
        <taxon>Bacillati</taxon>
        <taxon>Actinomycetota</taxon>
        <taxon>Actinomycetes</taxon>
        <taxon>Micromonosporales</taxon>
        <taxon>Micromonosporaceae</taxon>
        <taxon>Micromonospora</taxon>
    </lineage>
</organism>